<dbReference type="InterPro" id="IPR005467">
    <property type="entry name" value="His_kinase_dom"/>
</dbReference>
<evidence type="ECO:0000256" key="13">
    <source>
        <dbReference type="ARBA" id="ARBA00023136"/>
    </source>
</evidence>
<keyword evidence="10" id="KW-0067">ATP-binding</keyword>
<dbReference type="Pfam" id="PF00512">
    <property type="entry name" value="HisKA"/>
    <property type="match status" value="1"/>
</dbReference>
<reference evidence="23 24" key="1">
    <citation type="submission" date="2019-07" db="EMBL/GenBank/DDBJ databases">
        <title>Genome sequencing of 100 strains of the haloalkaliphilic chemolithoautotrophic sulfur-oxidizing bacterium Thioalkalivibrio.</title>
        <authorList>
            <person name="Muyzer G."/>
        </authorList>
    </citation>
    <scope>NUCLEOTIDE SEQUENCE [LARGE SCALE GENOMIC DNA]</scope>
    <source>
        <strain evidence="23 24">ASO4-4</strain>
    </source>
</reference>
<dbReference type="PANTHER" id="PTHR45339">
    <property type="entry name" value="HYBRID SIGNAL TRANSDUCTION HISTIDINE KINASE J"/>
    <property type="match status" value="1"/>
</dbReference>
<dbReference type="Gene3D" id="1.10.287.130">
    <property type="match status" value="1"/>
</dbReference>
<dbReference type="Gene3D" id="3.30.565.10">
    <property type="entry name" value="Histidine kinase-like ATPase, C-terminal domain"/>
    <property type="match status" value="1"/>
</dbReference>
<dbReference type="InterPro" id="IPR036641">
    <property type="entry name" value="HPT_dom_sf"/>
</dbReference>
<evidence type="ECO:0000256" key="5">
    <source>
        <dbReference type="ARBA" id="ARBA00022553"/>
    </source>
</evidence>
<dbReference type="Pfam" id="PF00072">
    <property type="entry name" value="Response_reg"/>
    <property type="match status" value="1"/>
</dbReference>
<dbReference type="SUPFAM" id="SSF55874">
    <property type="entry name" value="ATPase domain of HSP90 chaperone/DNA topoisomerase II/histidine kinase"/>
    <property type="match status" value="1"/>
</dbReference>
<evidence type="ECO:0000313" key="24">
    <source>
        <dbReference type="Proteomes" id="UP000318307"/>
    </source>
</evidence>
<evidence type="ECO:0000256" key="11">
    <source>
        <dbReference type="ARBA" id="ARBA00022989"/>
    </source>
</evidence>
<keyword evidence="4" id="KW-1003">Cell membrane</keyword>
<dbReference type="PRINTS" id="PR00344">
    <property type="entry name" value="BCTRLSENSOR"/>
</dbReference>
<dbReference type="EC" id="2.7.13.3" evidence="3"/>
<evidence type="ECO:0000256" key="1">
    <source>
        <dbReference type="ARBA" id="ARBA00000085"/>
    </source>
</evidence>
<keyword evidence="9" id="KW-0418">Kinase</keyword>
<comment type="subcellular location">
    <subcellularLocation>
        <location evidence="2">Cell membrane</location>
        <topology evidence="2">Multi-pass membrane protein</topology>
    </subcellularLocation>
</comment>
<dbReference type="EMBL" id="VLLC01000020">
    <property type="protein sequence ID" value="TWI68589.1"/>
    <property type="molecule type" value="Genomic_DNA"/>
</dbReference>
<dbReference type="InterPro" id="IPR011006">
    <property type="entry name" value="CheY-like_superfamily"/>
</dbReference>
<evidence type="ECO:0000256" key="3">
    <source>
        <dbReference type="ARBA" id="ARBA00012438"/>
    </source>
</evidence>
<evidence type="ECO:0000256" key="10">
    <source>
        <dbReference type="ARBA" id="ARBA00022840"/>
    </source>
</evidence>
<dbReference type="PROSITE" id="PS50109">
    <property type="entry name" value="HIS_KIN"/>
    <property type="match status" value="1"/>
</dbReference>
<feature type="domain" description="PAS" evidence="20">
    <location>
        <begin position="336"/>
        <end position="384"/>
    </location>
</feature>
<dbReference type="SMART" id="SM00388">
    <property type="entry name" value="HisKA"/>
    <property type="match status" value="1"/>
</dbReference>
<dbReference type="SUPFAM" id="SSF47384">
    <property type="entry name" value="Homodimeric domain of signal transducing histidine kinase"/>
    <property type="match status" value="1"/>
</dbReference>
<feature type="region of interest" description="Disordered" evidence="17">
    <location>
        <begin position="1"/>
        <end position="37"/>
    </location>
</feature>
<dbReference type="Gene3D" id="3.40.50.2300">
    <property type="match status" value="1"/>
</dbReference>
<sequence length="1026" mass="116084">MPKKPEKPQKARRYPPLTGQSREGQPPVNRDGRYKDAARRIPKVAPEDVENLSQEEVLRLLQEVLIYQTELEMQNEELLAAQEEIEKNRRRYFSLYDLAPVGYCTLSEKGLISEANLTLCHMLGVSRSDLLKKPLIRFIPERDYPIFHNMLKKMENGQSHQECELRMARPDGSWFQSRMETSHAPENKEKNTLRITISDISESRELESRIREREEIFRSSFEDSSAVKLHIDPATGSIINANKAAATFYGWSRSTLQTMRIQDITLLDQPFARESLTLAKNQPKSRLFFRHRLSDGSIRDMEIFSSPLTVNGKEIIHAILHDITEQKEAEEKLRQSEELYRNLFETMGQGVVYQDASGHITSCNPAAMQILGLSLEQMQGRSSLDPRWCATREDGSDFPGEEHPAMLALKTGKPVRSVLMGVFHPGKNEKRWILIDAIPKFHDKAEQPYGAFTTFTDITENIRAKEKIEEYARQMAEKNRELDEALNRAEQATRVKGEFLANMSHEIRTPINGVMGMTDLLLDTELNPDQRRFAETIKNSSRILLYLINDILDFSKIEAGELRIQPLAFDIHRHMDDFAATMEIQARQKGLAFTCKMDETIPQTLYGDPERLRQILNNLTGNAMKFTEEGSVDIKVNLLNDSSHSPGKERASSEKNTDICLLFSISDTGIGIPEDRTHLLFKRFSQMETATNRRFGGTGLGLAISSQLVTLLGGEIGVNTQRERGVEFWFTARFPMDISHAEKETDKKEKGLPQPNGNPTFAGLPRFTGHILLAEDNATNQAVATGILKKMGLRPEVADNGFKALELLQHTAYDLILMDVNMPEMDGIETTIRIRQMEMEASLERGGKTCSGVPIIAMTAAAMEKDRIRCMEAGMNDYLSKPVNPHELAEVLGKWLPLHPADADERILPHREGKKPLPAFDREELLGRAMDDEELVKKILEAVQENLPLRVKRIREALMAGDYSAILAEAHALHGMALNAACPGIARIARSMETGAEGHQNLEELRLMMVRLDDEVRRFGEAIHGL</sequence>
<evidence type="ECO:0000256" key="16">
    <source>
        <dbReference type="SAM" id="Coils"/>
    </source>
</evidence>
<feature type="coiled-coil region" evidence="16">
    <location>
        <begin position="461"/>
        <end position="495"/>
    </location>
</feature>
<dbReference type="PROSITE" id="PS50110">
    <property type="entry name" value="RESPONSE_REGULATORY"/>
    <property type="match status" value="1"/>
</dbReference>
<proteinExistence type="predicted"/>
<keyword evidence="11" id="KW-1133">Transmembrane helix</keyword>
<evidence type="ECO:0000256" key="14">
    <source>
        <dbReference type="PROSITE-ProRule" id="PRU00110"/>
    </source>
</evidence>
<dbReference type="FunFam" id="1.10.287.130:FF:000003">
    <property type="entry name" value="Histidine kinase"/>
    <property type="match status" value="1"/>
</dbReference>
<dbReference type="SMART" id="SM00387">
    <property type="entry name" value="HATPase_c"/>
    <property type="match status" value="1"/>
</dbReference>
<evidence type="ECO:0000259" key="21">
    <source>
        <dbReference type="PROSITE" id="PS50113"/>
    </source>
</evidence>
<dbReference type="CDD" id="cd16922">
    <property type="entry name" value="HATPase_EvgS-ArcB-TorS-like"/>
    <property type="match status" value="1"/>
</dbReference>
<feature type="modified residue" description="4-aspartylphosphate" evidence="15">
    <location>
        <position position="819"/>
    </location>
</feature>
<keyword evidence="7" id="KW-0812">Transmembrane</keyword>
<evidence type="ECO:0000256" key="4">
    <source>
        <dbReference type="ARBA" id="ARBA00022475"/>
    </source>
</evidence>
<evidence type="ECO:0000259" key="20">
    <source>
        <dbReference type="PROSITE" id="PS50112"/>
    </source>
</evidence>
<dbReference type="FunFam" id="3.30.565.10:FF:000010">
    <property type="entry name" value="Sensor histidine kinase RcsC"/>
    <property type="match status" value="1"/>
</dbReference>
<evidence type="ECO:0000256" key="15">
    <source>
        <dbReference type="PROSITE-ProRule" id="PRU00169"/>
    </source>
</evidence>
<name>A0A562RHJ9_9BACT</name>
<evidence type="ECO:0000256" key="7">
    <source>
        <dbReference type="ARBA" id="ARBA00022692"/>
    </source>
</evidence>
<dbReference type="Pfam" id="PF13426">
    <property type="entry name" value="PAS_9"/>
    <property type="match status" value="1"/>
</dbReference>
<keyword evidence="5 15" id="KW-0597">Phosphoprotein</keyword>
<dbReference type="Gene3D" id="1.20.120.160">
    <property type="entry name" value="HPT domain"/>
    <property type="match status" value="1"/>
</dbReference>
<comment type="caution">
    <text evidence="23">The sequence shown here is derived from an EMBL/GenBank/DDBJ whole genome shotgun (WGS) entry which is preliminary data.</text>
</comment>
<dbReference type="Pfam" id="PF02518">
    <property type="entry name" value="HATPase_c"/>
    <property type="match status" value="1"/>
</dbReference>
<feature type="domain" description="HPt" evidence="22">
    <location>
        <begin position="932"/>
        <end position="1026"/>
    </location>
</feature>
<accession>A0A562RHJ9</accession>
<feature type="domain" description="Histidine kinase" evidence="18">
    <location>
        <begin position="502"/>
        <end position="736"/>
    </location>
</feature>
<feature type="coiled-coil region" evidence="16">
    <location>
        <begin position="64"/>
        <end position="91"/>
    </location>
</feature>
<evidence type="ECO:0000256" key="9">
    <source>
        <dbReference type="ARBA" id="ARBA00022777"/>
    </source>
</evidence>
<dbReference type="PROSITE" id="PS50112">
    <property type="entry name" value="PAS"/>
    <property type="match status" value="2"/>
</dbReference>
<keyword evidence="13" id="KW-0472">Membrane</keyword>
<feature type="modified residue" description="Phosphohistidine" evidence="14">
    <location>
        <position position="971"/>
    </location>
</feature>
<evidence type="ECO:0000256" key="17">
    <source>
        <dbReference type="SAM" id="MobiDB-lite"/>
    </source>
</evidence>
<feature type="domain" description="PAS" evidence="20">
    <location>
        <begin position="88"/>
        <end position="158"/>
    </location>
</feature>
<comment type="catalytic activity">
    <reaction evidence="1">
        <text>ATP + protein L-histidine = ADP + protein N-phospho-L-histidine.</text>
        <dbReference type="EC" id="2.7.13.3"/>
    </reaction>
</comment>
<keyword evidence="16" id="KW-0175">Coiled coil</keyword>
<dbReference type="Pfam" id="PF00989">
    <property type="entry name" value="PAS"/>
    <property type="match status" value="1"/>
</dbReference>
<keyword evidence="6" id="KW-0808">Transferase</keyword>
<dbReference type="CDD" id="cd00082">
    <property type="entry name" value="HisKA"/>
    <property type="match status" value="1"/>
</dbReference>
<dbReference type="PANTHER" id="PTHR45339:SF1">
    <property type="entry name" value="HYBRID SIGNAL TRANSDUCTION HISTIDINE KINASE J"/>
    <property type="match status" value="1"/>
</dbReference>
<evidence type="ECO:0000259" key="19">
    <source>
        <dbReference type="PROSITE" id="PS50110"/>
    </source>
</evidence>
<dbReference type="SUPFAM" id="SSF47226">
    <property type="entry name" value="Histidine-containing phosphotransfer domain, HPT domain"/>
    <property type="match status" value="1"/>
</dbReference>
<dbReference type="GO" id="GO:0005886">
    <property type="term" value="C:plasma membrane"/>
    <property type="evidence" value="ECO:0007669"/>
    <property type="project" value="UniProtKB-SubCell"/>
</dbReference>
<dbReference type="InterPro" id="IPR036890">
    <property type="entry name" value="HATPase_C_sf"/>
</dbReference>
<evidence type="ECO:0000313" key="23">
    <source>
        <dbReference type="EMBL" id="TWI68589.1"/>
    </source>
</evidence>
<dbReference type="NCBIfam" id="TIGR00229">
    <property type="entry name" value="sensory_box"/>
    <property type="match status" value="3"/>
</dbReference>
<dbReference type="InterPro" id="IPR013767">
    <property type="entry name" value="PAS_fold"/>
</dbReference>
<keyword evidence="12" id="KW-0902">Two-component regulatory system</keyword>
<feature type="domain" description="Response regulatory" evidence="19">
    <location>
        <begin position="770"/>
        <end position="896"/>
    </location>
</feature>
<protein>
    <recommendedName>
        <fullName evidence="3">histidine kinase</fullName>
        <ecNumber evidence="3">2.7.13.3</ecNumber>
    </recommendedName>
</protein>
<dbReference type="PROSITE" id="PS50894">
    <property type="entry name" value="HPT"/>
    <property type="match status" value="1"/>
</dbReference>
<keyword evidence="8" id="KW-0547">Nucleotide-binding</keyword>
<dbReference type="Pfam" id="PF13188">
    <property type="entry name" value="PAS_8"/>
    <property type="match status" value="1"/>
</dbReference>
<dbReference type="CDD" id="cd00130">
    <property type="entry name" value="PAS"/>
    <property type="match status" value="2"/>
</dbReference>
<dbReference type="SMART" id="SM00091">
    <property type="entry name" value="PAS"/>
    <property type="match status" value="3"/>
</dbReference>
<organism evidence="23 24">
    <name type="scientific">Desulfobotulus alkaliphilus</name>
    <dbReference type="NCBI Taxonomy" id="622671"/>
    <lineage>
        <taxon>Bacteria</taxon>
        <taxon>Pseudomonadati</taxon>
        <taxon>Thermodesulfobacteriota</taxon>
        <taxon>Desulfobacteria</taxon>
        <taxon>Desulfobacterales</taxon>
        <taxon>Desulfobacteraceae</taxon>
        <taxon>Desulfobotulus</taxon>
    </lineage>
</organism>
<dbReference type="InterPro" id="IPR000700">
    <property type="entry name" value="PAS-assoc_C"/>
</dbReference>
<dbReference type="OrthoDB" id="5378360at2"/>
<dbReference type="SUPFAM" id="SSF55785">
    <property type="entry name" value="PYP-like sensor domain (PAS domain)"/>
    <property type="match status" value="3"/>
</dbReference>
<dbReference type="InterPro" id="IPR008207">
    <property type="entry name" value="Sig_transdc_His_kin_Hpt_dom"/>
</dbReference>
<dbReference type="InterPro" id="IPR003661">
    <property type="entry name" value="HisK_dim/P_dom"/>
</dbReference>
<dbReference type="SUPFAM" id="SSF52172">
    <property type="entry name" value="CheY-like"/>
    <property type="match status" value="1"/>
</dbReference>
<dbReference type="RefSeq" id="WP_144685535.1">
    <property type="nucleotide sequence ID" value="NZ_VLLC01000020.1"/>
</dbReference>
<dbReference type="InterPro" id="IPR001789">
    <property type="entry name" value="Sig_transdc_resp-reg_receiver"/>
</dbReference>
<dbReference type="PROSITE" id="PS50113">
    <property type="entry name" value="PAC"/>
    <property type="match status" value="1"/>
</dbReference>
<dbReference type="Proteomes" id="UP000318307">
    <property type="component" value="Unassembled WGS sequence"/>
</dbReference>
<gene>
    <name evidence="23" type="ORF">LZ24_02425</name>
</gene>
<evidence type="ECO:0000259" key="22">
    <source>
        <dbReference type="PROSITE" id="PS50894"/>
    </source>
</evidence>
<dbReference type="GO" id="GO:0005524">
    <property type="term" value="F:ATP binding"/>
    <property type="evidence" value="ECO:0007669"/>
    <property type="project" value="UniProtKB-KW"/>
</dbReference>
<dbReference type="GO" id="GO:0000155">
    <property type="term" value="F:phosphorelay sensor kinase activity"/>
    <property type="evidence" value="ECO:0007669"/>
    <property type="project" value="InterPro"/>
</dbReference>
<dbReference type="InterPro" id="IPR003594">
    <property type="entry name" value="HATPase_dom"/>
</dbReference>
<dbReference type="SMART" id="SM00448">
    <property type="entry name" value="REC"/>
    <property type="match status" value="1"/>
</dbReference>
<dbReference type="InterPro" id="IPR000014">
    <property type="entry name" value="PAS"/>
</dbReference>
<dbReference type="CDD" id="cd17546">
    <property type="entry name" value="REC_hyHK_CKI1_RcsC-like"/>
    <property type="match status" value="1"/>
</dbReference>
<dbReference type="InterPro" id="IPR004358">
    <property type="entry name" value="Sig_transdc_His_kin-like_C"/>
</dbReference>
<dbReference type="Gene3D" id="3.30.450.20">
    <property type="entry name" value="PAS domain"/>
    <property type="match status" value="3"/>
</dbReference>
<dbReference type="InterPro" id="IPR035965">
    <property type="entry name" value="PAS-like_dom_sf"/>
</dbReference>
<dbReference type="GO" id="GO:0006355">
    <property type="term" value="P:regulation of DNA-templated transcription"/>
    <property type="evidence" value="ECO:0007669"/>
    <property type="project" value="InterPro"/>
</dbReference>
<dbReference type="InterPro" id="IPR036097">
    <property type="entry name" value="HisK_dim/P_sf"/>
</dbReference>
<evidence type="ECO:0000256" key="12">
    <source>
        <dbReference type="ARBA" id="ARBA00023012"/>
    </source>
</evidence>
<evidence type="ECO:0000256" key="6">
    <source>
        <dbReference type="ARBA" id="ARBA00022679"/>
    </source>
</evidence>
<dbReference type="AlphaFoldDB" id="A0A562RHJ9"/>
<keyword evidence="24" id="KW-1185">Reference proteome</keyword>
<evidence type="ECO:0000256" key="8">
    <source>
        <dbReference type="ARBA" id="ARBA00022741"/>
    </source>
</evidence>
<dbReference type="Pfam" id="PF01627">
    <property type="entry name" value="Hpt"/>
    <property type="match status" value="1"/>
</dbReference>
<feature type="domain" description="PAC" evidence="21">
    <location>
        <begin position="282"/>
        <end position="335"/>
    </location>
</feature>
<evidence type="ECO:0000256" key="2">
    <source>
        <dbReference type="ARBA" id="ARBA00004651"/>
    </source>
</evidence>
<evidence type="ECO:0000259" key="18">
    <source>
        <dbReference type="PROSITE" id="PS50109"/>
    </source>
</evidence>